<comment type="caution">
    <text evidence="4">The sequence shown here is derived from an EMBL/GenBank/DDBJ whole genome shotgun (WGS) entry which is preliminary data.</text>
</comment>
<dbReference type="Pfam" id="PF13637">
    <property type="entry name" value="Ank_4"/>
    <property type="match status" value="1"/>
</dbReference>
<keyword evidence="2 3" id="KW-0040">ANK repeat</keyword>
<name>A0AAN8WTW1_HALRR</name>
<dbReference type="Proteomes" id="UP001381693">
    <property type="component" value="Unassembled WGS sequence"/>
</dbReference>
<dbReference type="PANTHER" id="PTHR24124:SF15">
    <property type="entry name" value="LP07441P"/>
    <property type="match status" value="1"/>
</dbReference>
<feature type="repeat" description="ANK" evidence="3">
    <location>
        <begin position="55"/>
        <end position="87"/>
    </location>
</feature>
<evidence type="ECO:0000256" key="3">
    <source>
        <dbReference type="PROSITE-ProRule" id="PRU00023"/>
    </source>
</evidence>
<evidence type="ECO:0000256" key="1">
    <source>
        <dbReference type="ARBA" id="ARBA00022737"/>
    </source>
</evidence>
<dbReference type="GO" id="GO:0005634">
    <property type="term" value="C:nucleus"/>
    <property type="evidence" value="ECO:0007669"/>
    <property type="project" value="TreeGrafter"/>
</dbReference>
<accession>A0AAN8WTW1</accession>
<dbReference type="SMART" id="SM00248">
    <property type="entry name" value="ANK"/>
    <property type="match status" value="3"/>
</dbReference>
<evidence type="ECO:0000313" key="4">
    <source>
        <dbReference type="EMBL" id="KAK7067319.1"/>
    </source>
</evidence>
<reference evidence="4 5" key="1">
    <citation type="submission" date="2023-11" db="EMBL/GenBank/DDBJ databases">
        <title>Halocaridina rubra genome assembly.</title>
        <authorList>
            <person name="Smith C."/>
        </authorList>
    </citation>
    <scope>NUCLEOTIDE SEQUENCE [LARGE SCALE GENOMIC DNA]</scope>
    <source>
        <strain evidence="4">EP-1</strain>
        <tissue evidence="4">Whole</tissue>
    </source>
</reference>
<evidence type="ECO:0008006" key="6">
    <source>
        <dbReference type="Google" id="ProtNLM"/>
    </source>
</evidence>
<dbReference type="InterPro" id="IPR036770">
    <property type="entry name" value="Ankyrin_rpt-contain_sf"/>
</dbReference>
<dbReference type="PANTHER" id="PTHR24124">
    <property type="entry name" value="ANKYRIN REPEAT FAMILY A"/>
    <property type="match status" value="1"/>
</dbReference>
<protein>
    <recommendedName>
        <fullName evidence="6">Ankyrin repeat protein</fullName>
    </recommendedName>
</protein>
<dbReference type="EMBL" id="JAXCGZ010018878">
    <property type="protein sequence ID" value="KAK7067319.1"/>
    <property type="molecule type" value="Genomic_DNA"/>
</dbReference>
<proteinExistence type="predicted"/>
<dbReference type="GO" id="GO:0010468">
    <property type="term" value="P:regulation of gene expression"/>
    <property type="evidence" value="ECO:0007669"/>
    <property type="project" value="TreeGrafter"/>
</dbReference>
<dbReference type="InterPro" id="IPR002110">
    <property type="entry name" value="Ankyrin_rpt"/>
</dbReference>
<evidence type="ECO:0000256" key="2">
    <source>
        <dbReference type="ARBA" id="ARBA00023043"/>
    </source>
</evidence>
<organism evidence="4 5">
    <name type="scientific">Halocaridina rubra</name>
    <name type="common">Hawaiian red shrimp</name>
    <dbReference type="NCBI Taxonomy" id="373956"/>
    <lineage>
        <taxon>Eukaryota</taxon>
        <taxon>Metazoa</taxon>
        <taxon>Ecdysozoa</taxon>
        <taxon>Arthropoda</taxon>
        <taxon>Crustacea</taxon>
        <taxon>Multicrustacea</taxon>
        <taxon>Malacostraca</taxon>
        <taxon>Eumalacostraca</taxon>
        <taxon>Eucarida</taxon>
        <taxon>Decapoda</taxon>
        <taxon>Pleocyemata</taxon>
        <taxon>Caridea</taxon>
        <taxon>Atyoidea</taxon>
        <taxon>Atyidae</taxon>
        <taxon>Halocaridina</taxon>
    </lineage>
</organism>
<gene>
    <name evidence="4" type="ORF">SK128_015865</name>
</gene>
<keyword evidence="5" id="KW-1185">Reference proteome</keyword>
<dbReference type="SUPFAM" id="SSF48403">
    <property type="entry name" value="Ankyrin repeat"/>
    <property type="match status" value="1"/>
</dbReference>
<dbReference type="PROSITE" id="PS50297">
    <property type="entry name" value="ANK_REP_REGION"/>
    <property type="match status" value="2"/>
</dbReference>
<dbReference type="Pfam" id="PF12796">
    <property type="entry name" value="Ank_2"/>
    <property type="match status" value="1"/>
</dbReference>
<dbReference type="Gene3D" id="1.25.40.20">
    <property type="entry name" value="Ankyrin repeat-containing domain"/>
    <property type="match status" value="1"/>
</dbReference>
<keyword evidence="1" id="KW-0677">Repeat</keyword>
<sequence length="145" mass="15041">MGCGLSSEVASAVAGAGNPEEALEQALRRGDTSALETALSAPVNVNKTIKDEDGNDCTALHIAARMGHARAVQMLLKANANPKVVDGQGKSPLHWAAMYDHPEVISELIKGGAEADLACNQGTTALMIAIIKDNTDSIHALIQVS</sequence>
<evidence type="ECO:0000313" key="5">
    <source>
        <dbReference type="Proteomes" id="UP001381693"/>
    </source>
</evidence>
<dbReference type="AlphaFoldDB" id="A0AAN8WTW1"/>
<dbReference type="PROSITE" id="PS50088">
    <property type="entry name" value="ANK_REPEAT"/>
    <property type="match status" value="2"/>
</dbReference>
<feature type="repeat" description="ANK" evidence="3">
    <location>
        <begin position="88"/>
        <end position="120"/>
    </location>
</feature>